<accession>A0A7G1GZG0</accession>
<dbReference type="PANTHER" id="PTHR43760">
    <property type="entry name" value="ENDORIBONUCLEASE-RELATED"/>
    <property type="match status" value="1"/>
</dbReference>
<keyword evidence="3" id="KW-1185">Reference proteome</keyword>
<proteinExistence type="predicted"/>
<name>A0A7G1GZG0_9BACT</name>
<feature type="domain" description="Endoribonuclease L-PSP/chorismate mutase-like" evidence="1">
    <location>
        <begin position="31"/>
        <end position="167"/>
    </location>
</feature>
<dbReference type="CDD" id="cd02199">
    <property type="entry name" value="YjgF_YER057c_UK114_like_1"/>
    <property type="match status" value="1"/>
</dbReference>
<evidence type="ECO:0000259" key="1">
    <source>
        <dbReference type="Pfam" id="PF14588"/>
    </source>
</evidence>
<dbReference type="Proteomes" id="UP000516360">
    <property type="component" value="Chromosome"/>
</dbReference>
<dbReference type="EMBL" id="AP022873">
    <property type="protein sequence ID" value="BCB95870.1"/>
    <property type="molecule type" value="Genomic_DNA"/>
</dbReference>
<dbReference type="AlphaFoldDB" id="A0A7G1GZG0"/>
<gene>
    <name evidence="2" type="ORF">JZK55_07920</name>
</gene>
<evidence type="ECO:0000313" key="3">
    <source>
        <dbReference type="Proteomes" id="UP000516360"/>
    </source>
</evidence>
<dbReference type="PANTHER" id="PTHR43760:SF1">
    <property type="entry name" value="ENDORIBONUCLEASE L-PSP_CHORISMATE MUTASE-LIKE DOMAIN-CONTAINING PROTEIN"/>
    <property type="match status" value="1"/>
</dbReference>
<dbReference type="InterPro" id="IPR013813">
    <property type="entry name" value="Endoribo_LPSP/chorism_mut-like"/>
</dbReference>
<dbReference type="Pfam" id="PF14588">
    <property type="entry name" value="YjgF_endoribonc"/>
    <property type="match status" value="1"/>
</dbReference>
<reference evidence="2 3" key="1">
    <citation type="submission" date="2020-03" db="EMBL/GenBank/DDBJ databases">
        <title>Complete genome sequences of two sulfur-disproportionating bacterial strains T55J and Mzg5.</title>
        <authorList>
            <person name="Umezawa K."/>
            <person name="Kojima H."/>
            <person name="Kato Y."/>
            <person name="Fukui M."/>
        </authorList>
    </citation>
    <scope>NUCLEOTIDE SEQUENCE [LARGE SCALE GENOMIC DNA]</scope>
    <source>
        <strain evidence="2 3">T55J</strain>
    </source>
</reference>
<dbReference type="KEGG" id="dtp:JZK55_07920"/>
<dbReference type="SUPFAM" id="SSF55298">
    <property type="entry name" value="YjgF-like"/>
    <property type="match status" value="1"/>
</dbReference>
<organism evidence="2 3">
    <name type="scientific">Dissulfurispira thermophila</name>
    <dbReference type="NCBI Taxonomy" id="2715679"/>
    <lineage>
        <taxon>Bacteria</taxon>
        <taxon>Pseudomonadati</taxon>
        <taxon>Nitrospirota</taxon>
        <taxon>Thermodesulfovibrionia</taxon>
        <taxon>Thermodesulfovibrionales</taxon>
        <taxon>Dissulfurispiraceae</taxon>
        <taxon>Dissulfurispira</taxon>
    </lineage>
</organism>
<dbReference type="RefSeq" id="WP_242455808.1">
    <property type="nucleotide sequence ID" value="NZ_AP022873.1"/>
</dbReference>
<sequence>MAHEIKIKIYNRKSIPLYAKVIKIMTPEDKLKQLDITIPEAPKPLGSYVPCVQAGNLLFLSGMLPLKDGKLIKTGKLGESVSIEEAQEYARQCVINALSVLKSHLGSLNKVKRCVKLNGYIASAADFAEQPKVLNAASDLLFEIFGEAGRHARAAVGVSSLPLNSPIEIDFIFEVI</sequence>
<protein>
    <recommendedName>
        <fullName evidence="1">Endoribonuclease L-PSP/chorismate mutase-like domain-containing protein</fullName>
    </recommendedName>
</protein>
<dbReference type="InterPro" id="IPR035959">
    <property type="entry name" value="RutC-like_sf"/>
</dbReference>
<dbReference type="Gene3D" id="3.30.1330.40">
    <property type="entry name" value="RutC-like"/>
    <property type="match status" value="1"/>
</dbReference>
<evidence type="ECO:0000313" key="2">
    <source>
        <dbReference type="EMBL" id="BCB95870.1"/>
    </source>
</evidence>